<dbReference type="Proteomes" id="UP000281553">
    <property type="component" value="Unassembled WGS sequence"/>
</dbReference>
<keyword evidence="4" id="KW-1185">Reference proteome</keyword>
<dbReference type="EMBL" id="UYRU01051852">
    <property type="protein sequence ID" value="VDN11613.1"/>
    <property type="molecule type" value="Genomic_DNA"/>
</dbReference>
<evidence type="ECO:0000313" key="3">
    <source>
        <dbReference type="EMBL" id="VDN11613.1"/>
    </source>
</evidence>
<evidence type="ECO:0000256" key="1">
    <source>
        <dbReference type="ARBA" id="ARBA00022741"/>
    </source>
</evidence>
<dbReference type="InterPro" id="IPR011009">
    <property type="entry name" value="Kinase-like_dom_sf"/>
</dbReference>
<keyword evidence="1" id="KW-0547">Nucleotide-binding</keyword>
<proteinExistence type="predicted"/>
<dbReference type="GO" id="GO:0007168">
    <property type="term" value="P:receptor guanylyl cyclase signaling pathway"/>
    <property type="evidence" value="ECO:0007669"/>
    <property type="project" value="TreeGrafter"/>
</dbReference>
<dbReference type="GO" id="GO:0001653">
    <property type="term" value="F:peptide receptor activity"/>
    <property type="evidence" value="ECO:0007669"/>
    <property type="project" value="TreeGrafter"/>
</dbReference>
<keyword evidence="2" id="KW-0456">Lyase</keyword>
<sequence>MDIAEAYLEIMQRAWSEKPDHRPTFDEMNEHLKLMTMGKYVLNYLPFSSSHHRKTNIVDHMFKMMETYSTELEEQVSARTAELESEKRKKEYLIARLLPP</sequence>
<dbReference type="GO" id="GO:0004383">
    <property type="term" value="F:guanylate cyclase activity"/>
    <property type="evidence" value="ECO:0007669"/>
    <property type="project" value="TreeGrafter"/>
</dbReference>
<name>A0A3P7LL67_DIBLA</name>
<dbReference type="PANTHER" id="PTHR11920:SF501">
    <property type="entry name" value="GUANYLATE CYCLASE 32E"/>
    <property type="match status" value="1"/>
</dbReference>
<dbReference type="InterPro" id="IPR050401">
    <property type="entry name" value="Cyclic_nucleotide_synthase"/>
</dbReference>
<dbReference type="SUPFAM" id="SSF56112">
    <property type="entry name" value="Protein kinase-like (PK-like)"/>
    <property type="match status" value="1"/>
</dbReference>
<organism evidence="3 4">
    <name type="scientific">Dibothriocephalus latus</name>
    <name type="common">Fish tapeworm</name>
    <name type="synonym">Diphyllobothrium latum</name>
    <dbReference type="NCBI Taxonomy" id="60516"/>
    <lineage>
        <taxon>Eukaryota</taxon>
        <taxon>Metazoa</taxon>
        <taxon>Spiralia</taxon>
        <taxon>Lophotrochozoa</taxon>
        <taxon>Platyhelminthes</taxon>
        <taxon>Cestoda</taxon>
        <taxon>Eucestoda</taxon>
        <taxon>Diphyllobothriidea</taxon>
        <taxon>Diphyllobothriidae</taxon>
        <taxon>Dibothriocephalus</taxon>
    </lineage>
</organism>
<dbReference type="GO" id="GO:0000166">
    <property type="term" value="F:nucleotide binding"/>
    <property type="evidence" value="ECO:0007669"/>
    <property type="project" value="UniProtKB-KW"/>
</dbReference>
<dbReference type="GO" id="GO:0005886">
    <property type="term" value="C:plasma membrane"/>
    <property type="evidence" value="ECO:0007669"/>
    <property type="project" value="TreeGrafter"/>
</dbReference>
<dbReference type="Gene3D" id="6.10.250.780">
    <property type="match status" value="1"/>
</dbReference>
<dbReference type="GO" id="GO:0004016">
    <property type="term" value="F:adenylate cyclase activity"/>
    <property type="evidence" value="ECO:0007669"/>
    <property type="project" value="TreeGrafter"/>
</dbReference>
<reference evidence="3 4" key="1">
    <citation type="submission" date="2018-11" db="EMBL/GenBank/DDBJ databases">
        <authorList>
            <consortium name="Pathogen Informatics"/>
        </authorList>
    </citation>
    <scope>NUCLEOTIDE SEQUENCE [LARGE SCALE GENOMIC DNA]</scope>
</reference>
<protein>
    <submittedName>
        <fullName evidence="3">Uncharacterized protein</fullName>
    </submittedName>
</protein>
<evidence type="ECO:0000256" key="2">
    <source>
        <dbReference type="ARBA" id="ARBA00023239"/>
    </source>
</evidence>
<dbReference type="OrthoDB" id="1890790at2759"/>
<dbReference type="PANTHER" id="PTHR11920">
    <property type="entry name" value="GUANYLYL CYCLASE"/>
    <property type="match status" value="1"/>
</dbReference>
<accession>A0A3P7LL67</accession>
<gene>
    <name evidence="3" type="ORF">DILT_LOCUS7444</name>
</gene>
<dbReference type="AlphaFoldDB" id="A0A3P7LL67"/>
<evidence type="ECO:0000313" key="4">
    <source>
        <dbReference type="Proteomes" id="UP000281553"/>
    </source>
</evidence>